<comment type="caution">
    <text evidence="1">The sequence shown here is derived from an EMBL/GenBank/DDBJ whole genome shotgun (WGS) entry which is preliminary data.</text>
</comment>
<accession>A0A4Q4KG87</accession>
<dbReference type="EMBL" id="SETE01000007">
    <property type="protein sequence ID" value="RYM32151.1"/>
    <property type="molecule type" value="Genomic_DNA"/>
</dbReference>
<protein>
    <recommendedName>
        <fullName evidence="3">Addiction module toxin RelE</fullName>
    </recommendedName>
</protein>
<dbReference type="Proteomes" id="UP000293952">
    <property type="component" value="Unassembled WGS sequence"/>
</dbReference>
<organism evidence="1 2">
    <name type="scientific">Brumimicrobium glaciale</name>
    <dbReference type="NCBI Taxonomy" id="200475"/>
    <lineage>
        <taxon>Bacteria</taxon>
        <taxon>Pseudomonadati</taxon>
        <taxon>Bacteroidota</taxon>
        <taxon>Flavobacteriia</taxon>
        <taxon>Flavobacteriales</taxon>
        <taxon>Crocinitomicaceae</taxon>
        <taxon>Brumimicrobium</taxon>
    </lineage>
</organism>
<keyword evidence="2" id="KW-1185">Reference proteome</keyword>
<evidence type="ECO:0000313" key="1">
    <source>
        <dbReference type="EMBL" id="RYM32151.1"/>
    </source>
</evidence>
<dbReference type="AlphaFoldDB" id="A0A4Q4KG87"/>
<evidence type="ECO:0000313" key="2">
    <source>
        <dbReference type="Proteomes" id="UP000293952"/>
    </source>
</evidence>
<evidence type="ECO:0008006" key="3">
    <source>
        <dbReference type="Google" id="ProtNLM"/>
    </source>
</evidence>
<name>A0A4Q4KG87_9FLAO</name>
<gene>
    <name evidence="1" type="ORF">ERX46_15835</name>
</gene>
<dbReference type="RefSeq" id="WP_130094840.1">
    <property type="nucleotide sequence ID" value="NZ_SETE01000007.1"/>
</dbReference>
<dbReference type="OrthoDB" id="1364255at2"/>
<reference evidence="1 2" key="1">
    <citation type="submission" date="2019-02" db="EMBL/GenBank/DDBJ databases">
        <title>Genome sequence of the sea-ice species Brumimicrobium glaciale.</title>
        <authorList>
            <person name="Bowman J.P."/>
        </authorList>
    </citation>
    <scope>NUCLEOTIDE SEQUENCE [LARGE SCALE GENOMIC DNA]</scope>
    <source>
        <strain evidence="1 2">IC156</strain>
    </source>
</reference>
<sequence length="102" mass="12002">MKKLLKKYRTLNNDLDVLKKVLMFSPNERPPFSFQIDNLGLTTCVIKVKKIACRSLKGKGVNSGLRLIYAHFKEESKIVFIEIYHKNDKEIEDRKRITDNFE</sequence>
<proteinExistence type="predicted"/>